<dbReference type="InterPro" id="IPR013320">
    <property type="entry name" value="ConA-like_dom_sf"/>
</dbReference>
<dbReference type="GO" id="GO:0033946">
    <property type="term" value="F:xyloglucan-specific endo-beta-1,4-glucanase activity"/>
    <property type="evidence" value="ECO:0007669"/>
    <property type="project" value="UniProtKB-EC"/>
</dbReference>
<keyword evidence="2" id="KW-0119">Carbohydrate metabolism</keyword>
<accession>A0A5K1JRE8</accession>
<protein>
    <submittedName>
        <fullName evidence="4">Xyloglucan-specific endo-beta-1,4-glucanase 1 (GH12 protein XEG1))</fullName>
        <ecNumber evidence="4">3.2.1.151</ecNumber>
    </submittedName>
</protein>
<dbReference type="AlphaFoldDB" id="A0A5K1JRE8"/>
<dbReference type="PANTHER" id="PTHR34002:SF9">
    <property type="entry name" value="XYLOGLUCAN-SPECIFIC ENDO-BETA-1,4-GLUCANASE A"/>
    <property type="match status" value="1"/>
</dbReference>
<dbReference type="InterPro" id="IPR013319">
    <property type="entry name" value="GH11/12"/>
</dbReference>
<dbReference type="SUPFAM" id="SSF49899">
    <property type="entry name" value="Concanavalin A-like lectins/glucanases"/>
    <property type="match status" value="1"/>
</dbReference>
<keyword evidence="2 4" id="KW-0326">Glycosidase</keyword>
<keyword evidence="3" id="KW-0732">Signal</keyword>
<evidence type="ECO:0000256" key="2">
    <source>
        <dbReference type="RuleBase" id="RU361163"/>
    </source>
</evidence>
<comment type="similarity">
    <text evidence="1 2">Belongs to the glycosyl hydrolase 12 (cellulase H) family.</text>
</comment>
<keyword evidence="2 4" id="KW-0378">Hydrolase</keyword>
<dbReference type="GO" id="GO:0008810">
    <property type="term" value="F:cellulase activity"/>
    <property type="evidence" value="ECO:0007669"/>
    <property type="project" value="InterPro"/>
</dbReference>
<name>A0A5K1JRE8_9APHY</name>
<feature type="signal peptide" evidence="3">
    <location>
        <begin position="1"/>
        <end position="18"/>
    </location>
</feature>
<proteinExistence type="inferred from homology"/>
<dbReference type="EMBL" id="LR723686">
    <property type="protein sequence ID" value="VWO93932.1"/>
    <property type="molecule type" value="Genomic_DNA"/>
</dbReference>
<evidence type="ECO:0000313" key="4">
    <source>
        <dbReference type="EMBL" id="VWO93932.1"/>
    </source>
</evidence>
<gene>
    <name evidence="4" type="primary">G4ZHR2</name>
</gene>
<evidence type="ECO:0000256" key="3">
    <source>
        <dbReference type="SAM" id="SignalP"/>
    </source>
</evidence>
<dbReference type="Pfam" id="PF01670">
    <property type="entry name" value="Glyco_hydro_12"/>
    <property type="match status" value="1"/>
</dbReference>
<evidence type="ECO:0000256" key="1">
    <source>
        <dbReference type="ARBA" id="ARBA00005519"/>
    </source>
</evidence>
<dbReference type="Gene3D" id="2.60.120.180">
    <property type="match status" value="2"/>
</dbReference>
<dbReference type="InterPro" id="IPR002594">
    <property type="entry name" value="GH12"/>
</dbReference>
<feature type="chain" id="PRO_5023852643" evidence="3">
    <location>
        <begin position="19"/>
        <end position="211"/>
    </location>
</feature>
<sequence>MRFSALATFVGVAASATAQTLTGQFDCMPAGQFTLCQNLWGKSAGVGNQNSTLISASGSTISWRTQWQWQNNQNNVKSYANILSNTAQGVQLSSLKSAPTAWSWVYESESSGIRADVSYDIWTGVAQSGSPATAASSYEIMIWLSGQGGIQPVADGDITNFNADLKEFFDYLVANQGVSPSQFVQAIQTGTEPFTGSASLLTQSYSVALNQ</sequence>
<organism evidence="4">
    <name type="scientific">Ganoderma boninense</name>
    <dbReference type="NCBI Taxonomy" id="34458"/>
    <lineage>
        <taxon>Eukaryota</taxon>
        <taxon>Fungi</taxon>
        <taxon>Dikarya</taxon>
        <taxon>Basidiomycota</taxon>
        <taxon>Agaricomycotina</taxon>
        <taxon>Agaricomycetes</taxon>
        <taxon>Polyporales</taxon>
        <taxon>Polyporaceae</taxon>
        <taxon>Ganoderma</taxon>
    </lineage>
</organism>
<dbReference type="EC" id="3.2.1.151" evidence="4"/>
<keyword evidence="2" id="KW-0624">Polysaccharide degradation</keyword>
<dbReference type="GO" id="GO:0000272">
    <property type="term" value="P:polysaccharide catabolic process"/>
    <property type="evidence" value="ECO:0007669"/>
    <property type="project" value="UniProtKB-KW"/>
</dbReference>
<dbReference type="PANTHER" id="PTHR34002">
    <property type="entry name" value="BLR1656 PROTEIN"/>
    <property type="match status" value="1"/>
</dbReference>
<reference evidence="4" key="1">
    <citation type="submission" date="2019-10" db="EMBL/GenBank/DDBJ databases">
        <authorList>
            <person name="Nor Muhammad N."/>
        </authorList>
    </citation>
    <scope>NUCLEOTIDE SEQUENCE</scope>
</reference>